<evidence type="ECO:0000256" key="2">
    <source>
        <dbReference type="ARBA" id="ARBA00023125"/>
    </source>
</evidence>
<dbReference type="PANTHER" id="PTHR30146:SF144">
    <property type="entry name" value="LACI-FAMILY TRANSCRIPTION REGULATOR"/>
    <property type="match status" value="1"/>
</dbReference>
<comment type="caution">
    <text evidence="5">The sequence shown here is derived from an EMBL/GenBank/DDBJ whole genome shotgun (WGS) entry which is preliminary data.</text>
</comment>
<dbReference type="InterPro" id="IPR000843">
    <property type="entry name" value="HTH_LacI"/>
</dbReference>
<dbReference type="InterPro" id="IPR010982">
    <property type="entry name" value="Lambda_DNA-bd_dom_sf"/>
</dbReference>
<keyword evidence="1" id="KW-0805">Transcription regulation</keyword>
<dbReference type="CDD" id="cd01392">
    <property type="entry name" value="HTH_LacI"/>
    <property type="match status" value="1"/>
</dbReference>
<name>A0ABT8VT79_9FLAO</name>
<protein>
    <submittedName>
        <fullName evidence="5">LacI family DNA-binding transcriptional regulator</fullName>
    </submittedName>
</protein>
<keyword evidence="2 5" id="KW-0238">DNA-binding</keyword>
<accession>A0ABT8VT79</accession>
<dbReference type="SMART" id="SM00354">
    <property type="entry name" value="HTH_LACI"/>
    <property type="match status" value="1"/>
</dbReference>
<evidence type="ECO:0000256" key="3">
    <source>
        <dbReference type="ARBA" id="ARBA00023163"/>
    </source>
</evidence>
<evidence type="ECO:0000256" key="1">
    <source>
        <dbReference type="ARBA" id="ARBA00023015"/>
    </source>
</evidence>
<organism evidence="5 6">
    <name type="scientific">Wenyingzhuangia gilva</name>
    <dbReference type="NCBI Taxonomy" id="3057677"/>
    <lineage>
        <taxon>Bacteria</taxon>
        <taxon>Pseudomonadati</taxon>
        <taxon>Bacteroidota</taxon>
        <taxon>Flavobacteriia</taxon>
        <taxon>Flavobacteriales</taxon>
        <taxon>Flavobacteriaceae</taxon>
        <taxon>Wenyingzhuangia</taxon>
    </lineage>
</organism>
<dbReference type="PANTHER" id="PTHR30146">
    <property type="entry name" value="LACI-RELATED TRANSCRIPTIONAL REPRESSOR"/>
    <property type="match status" value="1"/>
</dbReference>
<proteinExistence type="predicted"/>
<dbReference type="RefSeq" id="WP_302884430.1">
    <property type="nucleotide sequence ID" value="NZ_JAUMIT010000004.1"/>
</dbReference>
<reference evidence="5" key="1">
    <citation type="submission" date="2023-07" db="EMBL/GenBank/DDBJ databases">
        <title>Wenyingzhuangia sp. chi5 genome sequencing and assembly.</title>
        <authorList>
            <person name="Park S."/>
        </authorList>
    </citation>
    <scope>NUCLEOTIDE SEQUENCE</scope>
    <source>
        <strain evidence="5">Chi5</strain>
    </source>
</reference>
<dbReference type="InterPro" id="IPR028082">
    <property type="entry name" value="Peripla_BP_I"/>
</dbReference>
<feature type="domain" description="HTH lacI-type" evidence="4">
    <location>
        <begin position="5"/>
        <end position="59"/>
    </location>
</feature>
<dbReference type="SUPFAM" id="SSF47413">
    <property type="entry name" value="lambda repressor-like DNA-binding domains"/>
    <property type="match status" value="1"/>
</dbReference>
<dbReference type="GO" id="GO:0003677">
    <property type="term" value="F:DNA binding"/>
    <property type="evidence" value="ECO:0007669"/>
    <property type="project" value="UniProtKB-KW"/>
</dbReference>
<evidence type="ECO:0000259" key="4">
    <source>
        <dbReference type="PROSITE" id="PS50932"/>
    </source>
</evidence>
<sequence>MEKPVGIKEIAKLSNTSIGTVDRVINNRTGVAPKTKQRILEVIKQTGYVKNNIASRLKLSAGKKVNIAVVLPHAISGVSYWNLPKNGIKKALSELSDFGVEVDFMDFSSDDKFRYNTIVNKIINHHYDGIITVSLFEEISKRLVDFSNKNDKPLIFIDSKNNAVTKANFVCQNSIKAGEVAARLLYNNIGNNGVYIALTLVDKSEFQGNQKERELGFKNFLQSKNKEIKIHSIVHTIDENLEHNLELQKLMNVEMIKGVFVTNSRSYIFAKFLKEKTYKNVQIIGFDLNQKNIEELKNESIQYLINQKPELQGYQSLMKIFQKITQDDTVSLNIDIPIEIIVKENLQDSNEIL</sequence>
<evidence type="ECO:0000313" key="5">
    <source>
        <dbReference type="EMBL" id="MDO3695171.1"/>
    </source>
</evidence>
<dbReference type="Pfam" id="PF13407">
    <property type="entry name" value="Peripla_BP_4"/>
    <property type="match status" value="1"/>
</dbReference>
<dbReference type="EMBL" id="JAUMIT010000004">
    <property type="protein sequence ID" value="MDO3695171.1"/>
    <property type="molecule type" value="Genomic_DNA"/>
</dbReference>
<dbReference type="InterPro" id="IPR025997">
    <property type="entry name" value="SBP_2_dom"/>
</dbReference>
<dbReference type="Gene3D" id="1.10.260.40">
    <property type="entry name" value="lambda repressor-like DNA-binding domains"/>
    <property type="match status" value="1"/>
</dbReference>
<keyword evidence="6" id="KW-1185">Reference proteome</keyword>
<gene>
    <name evidence="5" type="ORF">QVZ41_09975</name>
</gene>
<dbReference type="PROSITE" id="PS50932">
    <property type="entry name" value="HTH_LACI_2"/>
    <property type="match status" value="1"/>
</dbReference>
<dbReference type="SUPFAM" id="SSF53822">
    <property type="entry name" value="Periplasmic binding protein-like I"/>
    <property type="match status" value="1"/>
</dbReference>
<dbReference type="Gene3D" id="3.40.50.2300">
    <property type="match status" value="2"/>
</dbReference>
<dbReference type="Proteomes" id="UP001168642">
    <property type="component" value="Unassembled WGS sequence"/>
</dbReference>
<dbReference type="Pfam" id="PF00356">
    <property type="entry name" value="LacI"/>
    <property type="match status" value="1"/>
</dbReference>
<keyword evidence="3" id="KW-0804">Transcription</keyword>
<evidence type="ECO:0000313" key="6">
    <source>
        <dbReference type="Proteomes" id="UP001168642"/>
    </source>
</evidence>